<comment type="caution">
    <text evidence="2">The sequence shown here is derived from an EMBL/GenBank/DDBJ whole genome shotgun (WGS) entry which is preliminary data.</text>
</comment>
<keyword evidence="1" id="KW-0472">Membrane</keyword>
<proteinExistence type="predicted"/>
<dbReference type="Pfam" id="PF16996">
    <property type="entry name" value="Asp4"/>
    <property type="match status" value="1"/>
</dbReference>
<protein>
    <recommendedName>
        <fullName evidence="4">Accessory secretory protein Asp4</fullName>
    </recommendedName>
</protein>
<keyword evidence="1" id="KW-0812">Transmembrane</keyword>
<dbReference type="RefSeq" id="WP_045763912.1">
    <property type="nucleotide sequence ID" value="NZ_JASHBX010000003.1"/>
</dbReference>
<gene>
    <name evidence="2" type="ORF">TZ96_01932</name>
</gene>
<keyword evidence="1" id="KW-1133">Transmembrane helix</keyword>
<sequence length="59" mass="6846">MTKKDLFYEDVEGRMEEMKQQPIKKEKATRGEKISKTFSFLLGLVILIGLLFTLIGLLR</sequence>
<dbReference type="AlphaFoldDB" id="A0A0F3H134"/>
<name>A0A0F3H134_9STRE</name>
<dbReference type="PATRIC" id="fig|28037.218.peg.1896"/>
<organism evidence="2 3">
    <name type="scientific">Streptococcus infantis</name>
    <dbReference type="NCBI Taxonomy" id="68892"/>
    <lineage>
        <taxon>Bacteria</taxon>
        <taxon>Bacillati</taxon>
        <taxon>Bacillota</taxon>
        <taxon>Bacilli</taxon>
        <taxon>Lactobacillales</taxon>
        <taxon>Streptococcaceae</taxon>
        <taxon>Streptococcus</taxon>
    </lineage>
</organism>
<accession>A0A0F3H134</accession>
<reference evidence="2 3" key="1">
    <citation type="submission" date="2015-02" db="EMBL/GenBank/DDBJ databases">
        <title>Evolution of amylase-binding proteins of oral streptococcal species.</title>
        <authorList>
            <person name="Haase E.M."/>
        </authorList>
    </citation>
    <scope>NUCLEOTIDE SEQUENCE [LARGE SCALE GENOMIC DNA]</scope>
    <source>
        <strain evidence="2 3">UC6950A</strain>
    </source>
</reference>
<evidence type="ECO:0000313" key="2">
    <source>
        <dbReference type="EMBL" id="KJU87914.1"/>
    </source>
</evidence>
<evidence type="ECO:0008006" key="4">
    <source>
        <dbReference type="Google" id="ProtNLM"/>
    </source>
</evidence>
<evidence type="ECO:0000313" key="3">
    <source>
        <dbReference type="Proteomes" id="UP000033405"/>
    </source>
</evidence>
<evidence type="ECO:0000256" key="1">
    <source>
        <dbReference type="SAM" id="Phobius"/>
    </source>
</evidence>
<dbReference type="InterPro" id="IPR031551">
    <property type="entry name" value="Asp4"/>
</dbReference>
<feature type="transmembrane region" description="Helical" evidence="1">
    <location>
        <begin position="38"/>
        <end position="58"/>
    </location>
</feature>
<dbReference type="EMBL" id="JYOV01000027">
    <property type="protein sequence ID" value="KJU87914.1"/>
    <property type="molecule type" value="Genomic_DNA"/>
</dbReference>
<dbReference type="Proteomes" id="UP000033405">
    <property type="component" value="Unassembled WGS sequence"/>
</dbReference>